<sequence length="103" mass="11643">MQLQLQLQCDRLAAHVDHNVSLLDEDEMHEWHVPCRAITSEVWKDIGLYEAASGANDARAIIVQHVRPAHPDESSDRMRRSGEGRSAENLLCWEQVGSIILSE</sequence>
<reference evidence="1" key="1">
    <citation type="submission" date="2020-03" db="EMBL/GenBank/DDBJ databases">
        <title>Hybrid Assembly of Korean Phytophthora infestans isolates.</title>
        <authorList>
            <person name="Prokchorchik M."/>
            <person name="Lee Y."/>
            <person name="Seo J."/>
            <person name="Cho J.-H."/>
            <person name="Park Y.-E."/>
            <person name="Jang D.-C."/>
            <person name="Im J.-S."/>
            <person name="Choi J.-G."/>
            <person name="Park H.-J."/>
            <person name="Lee G.-B."/>
            <person name="Lee Y.-G."/>
            <person name="Hong S.-Y."/>
            <person name="Cho K."/>
            <person name="Sohn K.H."/>
        </authorList>
    </citation>
    <scope>NUCLEOTIDE SEQUENCE</scope>
    <source>
        <strain evidence="1">KR_2_A2</strain>
    </source>
</reference>
<dbReference type="Proteomes" id="UP000704712">
    <property type="component" value="Unassembled WGS sequence"/>
</dbReference>
<protein>
    <submittedName>
        <fullName evidence="1">Uncharacterized protein</fullName>
    </submittedName>
</protein>
<evidence type="ECO:0000313" key="2">
    <source>
        <dbReference type="Proteomes" id="UP000704712"/>
    </source>
</evidence>
<accession>A0A8S9UKU5</accession>
<proteinExistence type="predicted"/>
<evidence type="ECO:0000313" key="1">
    <source>
        <dbReference type="EMBL" id="KAF4139699.1"/>
    </source>
</evidence>
<dbReference type="EMBL" id="JAACNO010001551">
    <property type="protein sequence ID" value="KAF4139699.1"/>
    <property type="molecule type" value="Genomic_DNA"/>
</dbReference>
<dbReference type="AlphaFoldDB" id="A0A8S9UKU5"/>
<comment type="caution">
    <text evidence="1">The sequence shown here is derived from an EMBL/GenBank/DDBJ whole genome shotgun (WGS) entry which is preliminary data.</text>
</comment>
<organism evidence="1 2">
    <name type="scientific">Phytophthora infestans</name>
    <name type="common">Potato late blight agent</name>
    <name type="synonym">Botrytis infestans</name>
    <dbReference type="NCBI Taxonomy" id="4787"/>
    <lineage>
        <taxon>Eukaryota</taxon>
        <taxon>Sar</taxon>
        <taxon>Stramenopiles</taxon>
        <taxon>Oomycota</taxon>
        <taxon>Peronosporomycetes</taxon>
        <taxon>Peronosporales</taxon>
        <taxon>Peronosporaceae</taxon>
        <taxon>Phytophthora</taxon>
    </lineage>
</organism>
<name>A0A8S9UKU5_PHYIN</name>
<gene>
    <name evidence="1" type="ORF">GN958_ATG11184</name>
</gene>